<name>A6FXL5_9BACT</name>
<proteinExistence type="predicted"/>
<evidence type="ECO:0008006" key="4">
    <source>
        <dbReference type="Google" id="ProtNLM"/>
    </source>
</evidence>
<dbReference type="EMBL" id="ABCS01000002">
    <property type="protein sequence ID" value="EDM81603.1"/>
    <property type="molecule type" value="Genomic_DNA"/>
</dbReference>
<keyword evidence="1" id="KW-0732">Signal</keyword>
<reference evidence="2 3" key="1">
    <citation type="submission" date="2007-06" db="EMBL/GenBank/DDBJ databases">
        <authorList>
            <person name="Shimkets L."/>
            <person name="Ferriera S."/>
            <person name="Johnson J."/>
            <person name="Kravitz S."/>
            <person name="Beeson K."/>
            <person name="Sutton G."/>
            <person name="Rogers Y.-H."/>
            <person name="Friedman R."/>
            <person name="Frazier M."/>
            <person name="Venter J.C."/>
        </authorList>
    </citation>
    <scope>NUCLEOTIDE SEQUENCE [LARGE SCALE GENOMIC DNA]</scope>
    <source>
        <strain evidence="2 3">SIR-1</strain>
    </source>
</reference>
<protein>
    <recommendedName>
        <fullName evidence="4">DUF3221 domain-containing protein</fullName>
    </recommendedName>
</protein>
<organism evidence="2 3">
    <name type="scientific">Plesiocystis pacifica SIR-1</name>
    <dbReference type="NCBI Taxonomy" id="391625"/>
    <lineage>
        <taxon>Bacteria</taxon>
        <taxon>Pseudomonadati</taxon>
        <taxon>Myxococcota</taxon>
        <taxon>Polyangia</taxon>
        <taxon>Nannocystales</taxon>
        <taxon>Nannocystaceae</taxon>
        <taxon>Plesiocystis</taxon>
    </lineage>
</organism>
<accession>A6FXL5</accession>
<evidence type="ECO:0000313" key="3">
    <source>
        <dbReference type="Proteomes" id="UP000005801"/>
    </source>
</evidence>
<dbReference type="PROSITE" id="PS51257">
    <property type="entry name" value="PROKAR_LIPOPROTEIN"/>
    <property type="match status" value="1"/>
</dbReference>
<comment type="caution">
    <text evidence="2">The sequence shown here is derived from an EMBL/GenBank/DDBJ whole genome shotgun (WGS) entry which is preliminary data.</text>
</comment>
<evidence type="ECO:0000256" key="1">
    <source>
        <dbReference type="SAM" id="SignalP"/>
    </source>
</evidence>
<dbReference type="Proteomes" id="UP000005801">
    <property type="component" value="Unassembled WGS sequence"/>
</dbReference>
<sequence length="148" mass="16112">MRPPPRRTRAYGLALVLQGTCALFACDLERAPVHERAPELTIHVDERPVLVGVIDERLDAAPYLYLRLDLLDDSGNTEGSEPGPRWVALPKDTHASAAAQPGAVLRVRSLGRRHGVWVPELEAQFDALEYVALLPQPASEPGPESPGP</sequence>
<keyword evidence="3" id="KW-1185">Reference proteome</keyword>
<dbReference type="AlphaFoldDB" id="A6FXL5"/>
<evidence type="ECO:0000313" key="2">
    <source>
        <dbReference type="EMBL" id="EDM81603.1"/>
    </source>
</evidence>
<feature type="signal peptide" evidence="1">
    <location>
        <begin position="1"/>
        <end position="25"/>
    </location>
</feature>
<feature type="chain" id="PRO_5002696942" description="DUF3221 domain-containing protein" evidence="1">
    <location>
        <begin position="26"/>
        <end position="148"/>
    </location>
</feature>
<dbReference type="STRING" id="391625.PPSIR1_21839"/>
<gene>
    <name evidence="2" type="ORF">PPSIR1_21839</name>
</gene>
<dbReference type="RefSeq" id="WP_006969214.1">
    <property type="nucleotide sequence ID" value="NZ_ABCS01000002.1"/>
</dbReference>